<dbReference type="EMBL" id="JARBHB010000004">
    <property type="protein sequence ID" value="KAJ8886708.1"/>
    <property type="molecule type" value="Genomic_DNA"/>
</dbReference>
<reference evidence="4 5" key="1">
    <citation type="submission" date="2023-02" db="EMBL/GenBank/DDBJ databases">
        <title>LHISI_Scaffold_Assembly.</title>
        <authorList>
            <person name="Stuart O.P."/>
            <person name="Cleave R."/>
            <person name="Magrath M.J.L."/>
            <person name="Mikheyev A.S."/>
        </authorList>
    </citation>
    <scope>NUCLEOTIDE SEQUENCE [LARGE SCALE GENOMIC DNA]</scope>
    <source>
        <strain evidence="4">Daus_M_001</strain>
        <tissue evidence="4">Leg muscle</tissue>
    </source>
</reference>
<accession>A0ABQ9HQQ1</accession>
<feature type="non-terminal residue" evidence="4">
    <location>
        <position position="379"/>
    </location>
</feature>
<dbReference type="Pfam" id="PF13359">
    <property type="entry name" value="DDE_Tnp_4"/>
    <property type="match status" value="1"/>
</dbReference>
<dbReference type="InterPro" id="IPR027806">
    <property type="entry name" value="HARBI1_dom"/>
</dbReference>
<keyword evidence="2" id="KW-0479">Metal-binding</keyword>
<organism evidence="4 5">
    <name type="scientific">Dryococelus australis</name>
    <dbReference type="NCBI Taxonomy" id="614101"/>
    <lineage>
        <taxon>Eukaryota</taxon>
        <taxon>Metazoa</taxon>
        <taxon>Ecdysozoa</taxon>
        <taxon>Arthropoda</taxon>
        <taxon>Hexapoda</taxon>
        <taxon>Insecta</taxon>
        <taxon>Pterygota</taxon>
        <taxon>Neoptera</taxon>
        <taxon>Polyneoptera</taxon>
        <taxon>Phasmatodea</taxon>
        <taxon>Verophasmatodea</taxon>
        <taxon>Anareolatae</taxon>
        <taxon>Phasmatidae</taxon>
        <taxon>Eurycanthinae</taxon>
        <taxon>Dryococelus</taxon>
    </lineage>
</organism>
<evidence type="ECO:0000259" key="3">
    <source>
        <dbReference type="Pfam" id="PF13359"/>
    </source>
</evidence>
<keyword evidence="5" id="KW-1185">Reference proteome</keyword>
<evidence type="ECO:0000313" key="5">
    <source>
        <dbReference type="Proteomes" id="UP001159363"/>
    </source>
</evidence>
<name>A0ABQ9HQQ1_9NEOP</name>
<sequence length="379" mass="43652">MDSEEEVVVVVSSLLAEEEDRIRKRNGTKRTKYGEYHTLYPDLVEDEMTFFQYFRMTEAKITALLDILREELEKQTTKFREPVGNKERLTVCLRTDALLTCDCTFPNGCFQRTCWDDVEHEAFVSDDIGECVKWWKVESSSSSTGLTTDTTDIINTTRDIVYSMCSAILEKLQPIVMPTPDEQLWASSEEMFRTKWNFPNVVAALDGKHVLIQAPPHSGSDFFVIKNTSADNSAIGKRLSEGTFHLPPPKPLPSKITNIPYVIIGDEDFPLCTYLMRHYSRDDVQEDEEKKIFNYRLSRARNTVKNTFGILAHDTCCWIESDCQMSLSDIQRLQSFRGISGNYCHDALKVRDYFKQYFNSDRGLVNWQRAKVRAGIHGH</sequence>
<gene>
    <name evidence="4" type="ORF">PR048_012920</name>
</gene>
<comment type="caution">
    <text evidence="4">The sequence shown here is derived from an EMBL/GenBank/DDBJ whole genome shotgun (WGS) entry which is preliminary data.</text>
</comment>
<evidence type="ECO:0000256" key="2">
    <source>
        <dbReference type="ARBA" id="ARBA00022723"/>
    </source>
</evidence>
<protein>
    <recommendedName>
        <fullName evidence="3">DDE Tnp4 domain-containing protein</fullName>
    </recommendedName>
</protein>
<proteinExistence type="predicted"/>
<feature type="domain" description="DDE Tnp4" evidence="3">
    <location>
        <begin position="258"/>
        <end position="311"/>
    </location>
</feature>
<evidence type="ECO:0000313" key="4">
    <source>
        <dbReference type="EMBL" id="KAJ8886708.1"/>
    </source>
</evidence>
<evidence type="ECO:0000256" key="1">
    <source>
        <dbReference type="ARBA" id="ARBA00001968"/>
    </source>
</evidence>
<dbReference type="Proteomes" id="UP001159363">
    <property type="component" value="Chromosome X"/>
</dbReference>
<comment type="cofactor">
    <cofactor evidence="1">
        <name>a divalent metal cation</name>
        <dbReference type="ChEBI" id="CHEBI:60240"/>
    </cofactor>
</comment>